<reference evidence="3" key="1">
    <citation type="journal article" date="2013" name="Genetics">
        <title>The draft genome and transcriptome of Panagrellus redivivus are shaped by the harsh demands of a free-living lifestyle.</title>
        <authorList>
            <person name="Srinivasan J."/>
            <person name="Dillman A.R."/>
            <person name="Macchietto M.G."/>
            <person name="Heikkinen L."/>
            <person name="Lakso M."/>
            <person name="Fracchia K.M."/>
            <person name="Antoshechkin I."/>
            <person name="Mortazavi A."/>
            <person name="Wong G."/>
            <person name="Sternberg P.W."/>
        </authorList>
    </citation>
    <scope>NUCLEOTIDE SEQUENCE [LARGE SCALE GENOMIC DNA]</scope>
    <source>
        <strain evidence="3">MT8872</strain>
    </source>
</reference>
<dbReference type="WBParaSite" id="Pan_g15623.t1">
    <property type="protein sequence ID" value="Pan_g15623.t1"/>
    <property type="gene ID" value="Pan_g15623"/>
</dbReference>
<evidence type="ECO:0000256" key="2">
    <source>
        <dbReference type="SAM" id="SignalP"/>
    </source>
</evidence>
<organism evidence="3 4">
    <name type="scientific">Panagrellus redivivus</name>
    <name type="common">Microworm</name>
    <dbReference type="NCBI Taxonomy" id="6233"/>
    <lineage>
        <taxon>Eukaryota</taxon>
        <taxon>Metazoa</taxon>
        <taxon>Ecdysozoa</taxon>
        <taxon>Nematoda</taxon>
        <taxon>Chromadorea</taxon>
        <taxon>Rhabditida</taxon>
        <taxon>Tylenchina</taxon>
        <taxon>Panagrolaimomorpha</taxon>
        <taxon>Panagrolaimoidea</taxon>
        <taxon>Panagrolaimidae</taxon>
        <taxon>Panagrellus</taxon>
    </lineage>
</organism>
<evidence type="ECO:0000256" key="1">
    <source>
        <dbReference type="SAM" id="MobiDB-lite"/>
    </source>
</evidence>
<feature type="region of interest" description="Disordered" evidence="1">
    <location>
        <begin position="42"/>
        <end position="74"/>
    </location>
</feature>
<dbReference type="Proteomes" id="UP000492821">
    <property type="component" value="Unassembled WGS sequence"/>
</dbReference>
<accession>A0A7E4V391</accession>
<feature type="signal peptide" evidence="2">
    <location>
        <begin position="1"/>
        <end position="18"/>
    </location>
</feature>
<dbReference type="AlphaFoldDB" id="A0A7E4V391"/>
<keyword evidence="2" id="KW-0732">Signal</keyword>
<evidence type="ECO:0000313" key="4">
    <source>
        <dbReference type="WBParaSite" id="Pan_g15623.t1"/>
    </source>
</evidence>
<evidence type="ECO:0000313" key="3">
    <source>
        <dbReference type="Proteomes" id="UP000492821"/>
    </source>
</evidence>
<proteinExistence type="predicted"/>
<feature type="region of interest" description="Disordered" evidence="1">
    <location>
        <begin position="95"/>
        <end position="120"/>
    </location>
</feature>
<reference evidence="4" key="2">
    <citation type="submission" date="2020-10" db="UniProtKB">
        <authorList>
            <consortium name="WormBaseParasite"/>
        </authorList>
    </citation>
    <scope>IDENTIFICATION</scope>
</reference>
<feature type="chain" id="PRO_5028873503" evidence="2">
    <location>
        <begin position="19"/>
        <end position="190"/>
    </location>
</feature>
<sequence>MLLSVVTSISVMLTFVSADLVKSPTLKIVNTPRAKRQAHRFLVDEVSDHENDDEKPESVLPGEDDYSEFNNKPVSNRAKTNLRTVTFKPIIPTYSTPRPVPRDNFPPRTTTEAPATSPPLDPRLIRRVGFNFMHFPYDRMHRFYQLNPRLQFVYPKEYENVEWSYPIERTPYYHQRQFYNLAALGFYGKK</sequence>
<name>A0A7E4V391_PANRE</name>
<protein>
    <submittedName>
        <fullName evidence="4">Conserved secreted protein</fullName>
    </submittedName>
</protein>
<keyword evidence="3" id="KW-1185">Reference proteome</keyword>